<feature type="domain" description="Erythromycin biosynthesis protein CIII-like C-terminal" evidence="1">
    <location>
        <begin position="335"/>
        <end position="437"/>
    </location>
</feature>
<dbReference type="InterPro" id="IPR050426">
    <property type="entry name" value="Glycosyltransferase_28"/>
</dbReference>
<dbReference type="PANTHER" id="PTHR48050:SF13">
    <property type="entry name" value="STEROL 3-BETA-GLUCOSYLTRANSFERASE UGT80A2"/>
    <property type="match status" value="1"/>
</dbReference>
<protein>
    <submittedName>
        <fullName evidence="2">Glycosyl hydrolase</fullName>
    </submittedName>
</protein>
<comment type="caution">
    <text evidence="2">The sequence shown here is derived from an EMBL/GenBank/DDBJ whole genome shotgun (WGS) entry which is preliminary data.</text>
</comment>
<proteinExistence type="predicted"/>
<evidence type="ECO:0000313" key="2">
    <source>
        <dbReference type="EMBL" id="GIG87247.1"/>
    </source>
</evidence>
<dbReference type="Proteomes" id="UP000646749">
    <property type="component" value="Unassembled WGS sequence"/>
</dbReference>
<evidence type="ECO:0000259" key="1">
    <source>
        <dbReference type="Pfam" id="PF06722"/>
    </source>
</evidence>
<sequence>MRVLIVTAGSLGDVAPYTGLGARLRDAGHRVAVAAPGPYADLVSGAGLEFRPIAGDLSALRAATAGRHRSWPVPGAPGLVDFVRLGGRFVGDLGTGIATAAGAGTDVLLLSSTTAPLGYSVAQYHRIPSLGVFLQPTSPTGAFPPVVLGVRSLGRWGNRLAGRLGRLLADRVYADASRRLRDLLGLPPVGLGSLQRRATADGWAVQHGFSPTVLPRPPDWPAGLDVVGYWWPLTDAGWRPPADLVDFLAAGPPPVYVGFGSLADTGNGLHRLVVGALRRAGVRGVLQGLDGAGAGAVPGEDGAGAGVFQGPEGAEAAVLRGPAGAGAGAGGLREPDVFTVGDVPHDWLFPRMAALVHHAGCGTTAAGLRAGVPAVPVPILADQPFWAARLAALGVGPAVLPFRRLDEARLADAIRAAVAGPDFRHRSRRLADRLSTEDGAGAVVAAVDRLAR</sequence>
<dbReference type="GO" id="GO:0016787">
    <property type="term" value="F:hydrolase activity"/>
    <property type="evidence" value="ECO:0007669"/>
    <property type="project" value="UniProtKB-KW"/>
</dbReference>
<keyword evidence="2" id="KW-0378">Hydrolase</keyword>
<reference evidence="2 3" key="1">
    <citation type="submission" date="2021-01" db="EMBL/GenBank/DDBJ databases">
        <title>Whole genome shotgun sequence of Plantactinospora endophytica NBRC 110450.</title>
        <authorList>
            <person name="Komaki H."/>
            <person name="Tamura T."/>
        </authorList>
    </citation>
    <scope>NUCLEOTIDE SEQUENCE [LARGE SCALE GENOMIC DNA]</scope>
    <source>
        <strain evidence="2 3">NBRC 110450</strain>
    </source>
</reference>
<evidence type="ECO:0000313" key="3">
    <source>
        <dbReference type="Proteomes" id="UP000646749"/>
    </source>
</evidence>
<dbReference type="RefSeq" id="WP_203865831.1">
    <property type="nucleotide sequence ID" value="NZ_BONW01000009.1"/>
</dbReference>
<dbReference type="InterPro" id="IPR010610">
    <property type="entry name" value="EryCIII-like_C"/>
</dbReference>
<organism evidence="2 3">
    <name type="scientific">Plantactinospora endophytica</name>
    <dbReference type="NCBI Taxonomy" id="673535"/>
    <lineage>
        <taxon>Bacteria</taxon>
        <taxon>Bacillati</taxon>
        <taxon>Actinomycetota</taxon>
        <taxon>Actinomycetes</taxon>
        <taxon>Micromonosporales</taxon>
        <taxon>Micromonosporaceae</taxon>
        <taxon>Plantactinospora</taxon>
    </lineage>
</organism>
<name>A0ABQ4DXS5_9ACTN</name>
<dbReference type="PANTHER" id="PTHR48050">
    <property type="entry name" value="STEROL 3-BETA-GLUCOSYLTRANSFERASE"/>
    <property type="match status" value="1"/>
</dbReference>
<gene>
    <name evidence="2" type="primary">ugt</name>
    <name evidence="2" type="ORF">Pen02_21830</name>
</gene>
<keyword evidence="3" id="KW-1185">Reference proteome</keyword>
<dbReference type="SUPFAM" id="SSF53756">
    <property type="entry name" value="UDP-Glycosyltransferase/glycogen phosphorylase"/>
    <property type="match status" value="1"/>
</dbReference>
<dbReference type="Pfam" id="PF06722">
    <property type="entry name" value="EryCIII-like_C"/>
    <property type="match status" value="1"/>
</dbReference>
<dbReference type="InterPro" id="IPR002213">
    <property type="entry name" value="UDP_glucos_trans"/>
</dbReference>
<accession>A0ABQ4DXS5</accession>
<dbReference type="CDD" id="cd03784">
    <property type="entry name" value="GT1_Gtf-like"/>
    <property type="match status" value="1"/>
</dbReference>
<dbReference type="Gene3D" id="3.40.50.2000">
    <property type="entry name" value="Glycogen Phosphorylase B"/>
    <property type="match status" value="2"/>
</dbReference>
<dbReference type="EMBL" id="BONW01000009">
    <property type="protein sequence ID" value="GIG87247.1"/>
    <property type="molecule type" value="Genomic_DNA"/>
</dbReference>